<dbReference type="GO" id="GO:0003677">
    <property type="term" value="F:DNA binding"/>
    <property type="evidence" value="ECO:0007669"/>
    <property type="project" value="InterPro"/>
</dbReference>
<protein>
    <submittedName>
        <fullName evidence="2">Putative TPR repeat-containing protein</fullName>
    </submittedName>
</protein>
<dbReference type="SUPFAM" id="SSF47413">
    <property type="entry name" value="lambda repressor-like DNA-binding domains"/>
    <property type="match status" value="1"/>
</dbReference>
<dbReference type="PROSITE" id="PS50005">
    <property type="entry name" value="TPR"/>
    <property type="match status" value="1"/>
</dbReference>
<dbReference type="HOGENOM" id="CLU_631208_0_0_9"/>
<keyword evidence="1" id="KW-0802">TPR repeat</keyword>
<accession>M1Z4U2</accession>
<dbReference type="SMART" id="SM00028">
    <property type="entry name" value="TPR"/>
    <property type="match status" value="3"/>
</dbReference>
<name>M1Z4U2_9FIRM</name>
<dbReference type="CDD" id="cd00093">
    <property type="entry name" value="HTH_XRE"/>
    <property type="match status" value="1"/>
</dbReference>
<reference evidence="2 3" key="1">
    <citation type="submission" date="2016-11" db="EMBL/GenBank/DDBJ databases">
        <authorList>
            <person name="Manzoor S."/>
        </authorList>
    </citation>
    <scope>NUCLEOTIDE SEQUENCE [LARGE SCALE GENOMIC DNA]</scope>
    <source>
        <strain evidence="2">Clostridium ultunense strain Esp</strain>
    </source>
</reference>
<dbReference type="Proteomes" id="UP000245423">
    <property type="component" value="Chromosome 1"/>
</dbReference>
<dbReference type="EMBL" id="LT669839">
    <property type="protein sequence ID" value="SHD77747.1"/>
    <property type="molecule type" value="Genomic_DNA"/>
</dbReference>
<gene>
    <name evidence="2" type="ORF">CUESP1_2400</name>
</gene>
<dbReference type="InterPro" id="IPR010982">
    <property type="entry name" value="Lambda_DNA-bd_dom_sf"/>
</dbReference>
<keyword evidence="3" id="KW-1185">Reference proteome</keyword>
<organism evidence="2 3">
    <name type="scientific">[Clostridium] ultunense Esp</name>
    <dbReference type="NCBI Taxonomy" id="1288971"/>
    <lineage>
        <taxon>Bacteria</taxon>
        <taxon>Bacillati</taxon>
        <taxon>Bacillota</taxon>
        <taxon>Tissierellia</taxon>
        <taxon>Tissierellales</taxon>
        <taxon>Tepidimicrobiaceae</taxon>
        <taxon>Schnuerera</taxon>
    </lineage>
</organism>
<feature type="repeat" description="TPR" evidence="1">
    <location>
        <begin position="327"/>
        <end position="360"/>
    </location>
</feature>
<dbReference type="InterPro" id="IPR019734">
    <property type="entry name" value="TPR_rpt"/>
</dbReference>
<dbReference type="OrthoDB" id="1706248at2"/>
<dbReference type="AlphaFoldDB" id="M1Z4U2"/>
<proteinExistence type="predicted"/>
<dbReference type="SUPFAM" id="SSF48452">
    <property type="entry name" value="TPR-like"/>
    <property type="match status" value="2"/>
</dbReference>
<dbReference type="InterPro" id="IPR001387">
    <property type="entry name" value="Cro/C1-type_HTH"/>
</dbReference>
<dbReference type="RefSeq" id="WP_005582068.1">
    <property type="nucleotide sequence ID" value="NZ_LT669839.1"/>
</dbReference>
<dbReference type="InterPro" id="IPR011990">
    <property type="entry name" value="TPR-like_helical_dom_sf"/>
</dbReference>
<evidence type="ECO:0000313" key="2">
    <source>
        <dbReference type="EMBL" id="SHD77747.1"/>
    </source>
</evidence>
<dbReference type="Gene3D" id="1.10.260.40">
    <property type="entry name" value="lambda repressor-like DNA-binding domains"/>
    <property type="match status" value="1"/>
</dbReference>
<dbReference type="Gene3D" id="1.25.40.10">
    <property type="entry name" value="Tetratricopeptide repeat domain"/>
    <property type="match status" value="2"/>
</dbReference>
<evidence type="ECO:0000256" key="1">
    <source>
        <dbReference type="PROSITE-ProRule" id="PRU00339"/>
    </source>
</evidence>
<evidence type="ECO:0000313" key="3">
    <source>
        <dbReference type="Proteomes" id="UP000245423"/>
    </source>
</evidence>
<sequence>MEEDKITIGENLKKIRKDLNLRQYQLAGDQITRNLISLIENDRTPIYYNVANIISKNINKIIHEKGMDIYIQPEDILNPDRYEARKRANVYIDKIKHHLIEKNYEFNIEELNEIETFLNKWNFIDKKVKAYELLGDIYYNAKDSNKEYYYYLKSLEVSYEYPYMKERYKIILKLVYNCIVTEKFDEAIRLCNFALSTQDDIPYKYKGIFYYNSGLAYYHKKDYSRCLDELIYAKYYINFDDYREIKRILMLEGICNSQIENYDGALRNYNKLLKIIEDFDDPEEMCLIYINIMQTYTHKECREEVEKYHVKVIDYLEIIDKDSSYLPEILFGLSEIYYFLEEYDSYEKYLNKALELSKNNEEINSFQDIFLKLMDFYIETEQIDKINLLAKNYRTQIYNIEMTKDFAIILKILYNFIEQNDNLETKNLIENLLNREV</sequence>